<evidence type="ECO:0000256" key="13">
    <source>
        <dbReference type="SAM" id="Phobius"/>
    </source>
</evidence>
<keyword evidence="10" id="KW-1208">Phospholipid metabolism</keyword>
<evidence type="ECO:0000256" key="8">
    <source>
        <dbReference type="ARBA" id="ARBA00023136"/>
    </source>
</evidence>
<dbReference type="Gene3D" id="1.20.120.1760">
    <property type="match status" value="1"/>
</dbReference>
<keyword evidence="15" id="KW-1185">Reference proteome</keyword>
<dbReference type="Pfam" id="PF01066">
    <property type="entry name" value="CDP-OH_P_transf"/>
    <property type="match status" value="1"/>
</dbReference>
<keyword evidence="6 13" id="KW-1133">Transmembrane helix</keyword>
<feature type="region of interest" description="Disordered" evidence="12">
    <location>
        <begin position="106"/>
        <end position="126"/>
    </location>
</feature>
<sequence length="365" mass="38160">MIILSSSAVMSSSFGVSISGGHPRIVSTRTPLSSATLAGLDRRLVMMRGGGIEDGSSEEVNINAHAATDNGTHESAASTIDATAAFTAPPQAAAAGVADATSIVDVETSSSPPSSSSNQIDASNYKLGPNAPPPGYIRRLLPTFPWHELPNYLTYARCLSIPLFLGHAYYPSVCRTRAPNLGCIFALASITDWFDGYLARRWDVTSAFGAFLDPVADKLMVSTALLILSGRYGGIVAIPSAIILARELGVSALREWMASRGKRDNVKVGMQGKVKAALTMVSLTCMLLVPEGVGLESVCWTRYFGLLGVGGMGNVGGGGEAVIKNAGLAWMLGPSLLMLFASAIITVTSGSVYFRAALPVLLGKE</sequence>
<dbReference type="InterPro" id="IPR050324">
    <property type="entry name" value="CDP-alcohol_PTase-I"/>
</dbReference>
<keyword evidence="5 13" id="KW-0812">Transmembrane</keyword>
<reference evidence="14 15" key="1">
    <citation type="submission" date="2024-10" db="EMBL/GenBank/DDBJ databases">
        <title>Updated reference genomes for cyclostephanoid diatoms.</title>
        <authorList>
            <person name="Roberts W.R."/>
            <person name="Alverson A.J."/>
        </authorList>
    </citation>
    <scope>NUCLEOTIDE SEQUENCE [LARGE SCALE GENOMIC DNA]</scope>
    <source>
        <strain evidence="14 15">AJA232-27</strain>
    </source>
</reference>
<dbReference type="GO" id="GO:0016020">
    <property type="term" value="C:membrane"/>
    <property type="evidence" value="ECO:0007669"/>
    <property type="project" value="UniProtKB-SubCell"/>
</dbReference>
<evidence type="ECO:0000313" key="15">
    <source>
        <dbReference type="Proteomes" id="UP001530293"/>
    </source>
</evidence>
<evidence type="ECO:0000256" key="12">
    <source>
        <dbReference type="SAM" id="MobiDB-lite"/>
    </source>
</evidence>
<dbReference type="EMBL" id="JALLBG020000123">
    <property type="protein sequence ID" value="KAL3763361.1"/>
    <property type="molecule type" value="Genomic_DNA"/>
</dbReference>
<comment type="similarity">
    <text evidence="2 11">Belongs to the CDP-alcohol phosphatidyltransferase class-I family.</text>
</comment>
<keyword evidence="9" id="KW-0594">Phospholipid biosynthesis</keyword>
<dbReference type="InterPro" id="IPR043130">
    <property type="entry name" value="CDP-OH_PTrfase_TM_dom"/>
</dbReference>
<evidence type="ECO:0000256" key="7">
    <source>
        <dbReference type="ARBA" id="ARBA00023098"/>
    </source>
</evidence>
<evidence type="ECO:0008006" key="16">
    <source>
        <dbReference type="Google" id="ProtNLM"/>
    </source>
</evidence>
<evidence type="ECO:0000256" key="2">
    <source>
        <dbReference type="ARBA" id="ARBA00010441"/>
    </source>
</evidence>
<dbReference type="PANTHER" id="PTHR14269:SF62">
    <property type="entry name" value="CDP-DIACYLGLYCEROL--GLYCEROL-3-PHOSPHATE 3-PHOSPHATIDYLTRANSFERASE 1, CHLOROPLASTIC"/>
    <property type="match status" value="1"/>
</dbReference>
<evidence type="ECO:0000256" key="3">
    <source>
        <dbReference type="ARBA" id="ARBA00022516"/>
    </source>
</evidence>
<evidence type="ECO:0000256" key="9">
    <source>
        <dbReference type="ARBA" id="ARBA00023209"/>
    </source>
</evidence>
<keyword evidence="8 13" id="KW-0472">Membrane</keyword>
<evidence type="ECO:0000256" key="11">
    <source>
        <dbReference type="RuleBase" id="RU003750"/>
    </source>
</evidence>
<evidence type="ECO:0000256" key="4">
    <source>
        <dbReference type="ARBA" id="ARBA00022679"/>
    </source>
</evidence>
<dbReference type="InterPro" id="IPR004570">
    <property type="entry name" value="Phosphatidylglycerol_P_synth"/>
</dbReference>
<accession>A0ABD3MKK9</accession>
<dbReference type="Proteomes" id="UP001530293">
    <property type="component" value="Unassembled WGS sequence"/>
</dbReference>
<evidence type="ECO:0000256" key="5">
    <source>
        <dbReference type="ARBA" id="ARBA00022692"/>
    </source>
</evidence>
<comment type="subcellular location">
    <subcellularLocation>
        <location evidence="1">Membrane</location>
        <topology evidence="1">Multi-pass membrane protein</topology>
    </subcellularLocation>
</comment>
<dbReference type="NCBIfam" id="TIGR00560">
    <property type="entry name" value="pgsA"/>
    <property type="match status" value="1"/>
</dbReference>
<evidence type="ECO:0000256" key="1">
    <source>
        <dbReference type="ARBA" id="ARBA00004141"/>
    </source>
</evidence>
<dbReference type="GO" id="GO:0016780">
    <property type="term" value="F:phosphotransferase activity, for other substituted phosphate groups"/>
    <property type="evidence" value="ECO:0007669"/>
    <property type="project" value="UniProtKB-ARBA"/>
</dbReference>
<evidence type="ECO:0000256" key="10">
    <source>
        <dbReference type="ARBA" id="ARBA00023264"/>
    </source>
</evidence>
<proteinExistence type="inferred from homology"/>
<keyword evidence="7" id="KW-0443">Lipid metabolism</keyword>
<feature type="transmembrane region" description="Helical" evidence="13">
    <location>
        <begin position="335"/>
        <end position="354"/>
    </location>
</feature>
<evidence type="ECO:0000256" key="6">
    <source>
        <dbReference type="ARBA" id="ARBA00022989"/>
    </source>
</evidence>
<dbReference type="InterPro" id="IPR000462">
    <property type="entry name" value="CDP-OH_P_trans"/>
</dbReference>
<dbReference type="InterPro" id="IPR048254">
    <property type="entry name" value="CDP_ALCOHOL_P_TRANSF_CS"/>
</dbReference>
<organism evidence="14 15">
    <name type="scientific">Discostella pseudostelligera</name>
    <dbReference type="NCBI Taxonomy" id="259834"/>
    <lineage>
        <taxon>Eukaryota</taxon>
        <taxon>Sar</taxon>
        <taxon>Stramenopiles</taxon>
        <taxon>Ochrophyta</taxon>
        <taxon>Bacillariophyta</taxon>
        <taxon>Coscinodiscophyceae</taxon>
        <taxon>Thalassiosirophycidae</taxon>
        <taxon>Stephanodiscales</taxon>
        <taxon>Stephanodiscaceae</taxon>
        <taxon>Discostella</taxon>
    </lineage>
</organism>
<name>A0ABD3MKK9_9STRA</name>
<gene>
    <name evidence="14" type="ORF">ACHAWU_001934</name>
</gene>
<protein>
    <recommendedName>
        <fullName evidence="16">CDP-diacylglycerol--glycerol-3-phosphate 1-phosphatidyltransferase</fullName>
    </recommendedName>
</protein>
<evidence type="ECO:0000313" key="14">
    <source>
        <dbReference type="EMBL" id="KAL3763361.1"/>
    </source>
</evidence>
<dbReference type="AlphaFoldDB" id="A0ABD3MKK9"/>
<dbReference type="GO" id="GO:0008654">
    <property type="term" value="P:phospholipid biosynthetic process"/>
    <property type="evidence" value="ECO:0007669"/>
    <property type="project" value="UniProtKB-KW"/>
</dbReference>
<keyword evidence="4 11" id="KW-0808">Transferase</keyword>
<dbReference type="PROSITE" id="PS00379">
    <property type="entry name" value="CDP_ALCOHOL_P_TRANSF"/>
    <property type="match status" value="1"/>
</dbReference>
<keyword evidence="3" id="KW-0444">Lipid biosynthesis</keyword>
<comment type="caution">
    <text evidence="14">The sequence shown here is derived from an EMBL/GenBank/DDBJ whole genome shotgun (WGS) entry which is preliminary data.</text>
</comment>
<dbReference type="PANTHER" id="PTHR14269">
    <property type="entry name" value="CDP-DIACYLGLYCEROL--GLYCEROL-3-PHOSPHATE 3-PHOSPHATIDYLTRANSFERASE-RELATED"/>
    <property type="match status" value="1"/>
</dbReference>